<evidence type="ECO:0000313" key="1">
    <source>
        <dbReference type="EMBL" id="SFN00301.1"/>
    </source>
</evidence>
<accession>A0A1I4VGK3</accession>
<dbReference type="AlphaFoldDB" id="A0A1I4VGK3"/>
<dbReference type="OrthoDB" id="5759241at2"/>
<dbReference type="RefSeq" id="WP_092404251.1">
    <property type="nucleotide sequence ID" value="NZ_FOVF01000002.1"/>
</dbReference>
<reference evidence="1 2" key="1">
    <citation type="submission" date="2016-10" db="EMBL/GenBank/DDBJ databases">
        <authorList>
            <person name="de Groot N.N."/>
        </authorList>
    </citation>
    <scope>NUCLEOTIDE SEQUENCE [LARGE SCALE GENOMIC DNA]</scope>
    <source>
        <strain evidence="1 2">CGMCC 1.7659</strain>
    </source>
</reference>
<dbReference type="STRING" id="578942.SAMN05216289_10266"/>
<evidence type="ECO:0000313" key="2">
    <source>
        <dbReference type="Proteomes" id="UP000198575"/>
    </source>
</evidence>
<dbReference type="Proteomes" id="UP000198575">
    <property type="component" value="Unassembled WGS sequence"/>
</dbReference>
<name>A0A1I4VGK3_9GAMM</name>
<organism evidence="1 2">
    <name type="scientific">Dokdonella immobilis</name>
    <dbReference type="NCBI Taxonomy" id="578942"/>
    <lineage>
        <taxon>Bacteria</taxon>
        <taxon>Pseudomonadati</taxon>
        <taxon>Pseudomonadota</taxon>
        <taxon>Gammaproteobacteria</taxon>
        <taxon>Lysobacterales</taxon>
        <taxon>Rhodanobacteraceae</taxon>
        <taxon>Dokdonella</taxon>
    </lineage>
</organism>
<keyword evidence="2" id="KW-1185">Reference proteome</keyword>
<dbReference type="SUPFAM" id="SSF48208">
    <property type="entry name" value="Six-hairpin glycosidases"/>
    <property type="match status" value="1"/>
</dbReference>
<dbReference type="GO" id="GO:0005975">
    <property type="term" value="P:carbohydrate metabolic process"/>
    <property type="evidence" value="ECO:0007669"/>
    <property type="project" value="InterPro"/>
</dbReference>
<sequence length="553" mass="61721">MPRSASPSCLVRLGLIVALALLPGIEGHCAGREDARPVVTSPIELHRLDNGDGMVRVTLGIPFAPGLLTDPARLRILDEGGNEMAVHVVPTLRWHFRDGSIRALQVQFLAKVGATVRKLRFEVGTQRETDAPGWDYAEGLFDAGHGLRMPRVLATLDARWMTASLLAGPQRPVDPADAYDRYVEAQFEWAGALPGTDSTAWLFDRTSTLFKLYVRSGRIEHLRRAVESYRFYMSHLQRDDRRCPGGWQFDRARVCDAKYVYIEPIVLALGLSGDDSLHDASLVEAMVGLWDRGGWSDIGGAYARIDQNFTERHAGLGLLATVSAFELIPDPAYRKRIDDRIGWLLAHQQDNPDGLGDDGSWRHSWQRHDGEDYSPATDVRGASPWMSENIIDGLWHAWLVSADPRIPGMIRDFAQYLEKFGWIDPSVFAAAGHSWRDDCSGPEGQIAWYWSSSQAPLSTLIRMQDAGGEYSDAHTVELGLAVAAARYFEHDAERKRALDRRLGLIAHSYATACATNRATARRFNWNNRGAGVVNWFRANFDKPDPAGIPRRPR</sequence>
<dbReference type="InterPro" id="IPR008928">
    <property type="entry name" value="6-hairpin_glycosidase_sf"/>
</dbReference>
<proteinExistence type="predicted"/>
<protein>
    <submittedName>
        <fullName evidence="1">Uncharacterized protein</fullName>
    </submittedName>
</protein>
<dbReference type="EMBL" id="FOVF01000002">
    <property type="protein sequence ID" value="SFN00301.1"/>
    <property type="molecule type" value="Genomic_DNA"/>
</dbReference>
<gene>
    <name evidence="1" type="ORF">SAMN05216289_10266</name>
</gene>